<evidence type="ECO:0000313" key="1">
    <source>
        <dbReference type="EMBL" id="MBB1154004.1"/>
    </source>
</evidence>
<dbReference type="RefSeq" id="WP_182891094.1">
    <property type="nucleotide sequence ID" value="NZ_JACGZW010000004.1"/>
</dbReference>
<gene>
    <name evidence="1" type="ORF">H4281_12750</name>
</gene>
<comment type="caution">
    <text evidence="1">The sequence shown here is derived from an EMBL/GenBank/DDBJ whole genome shotgun (WGS) entry which is preliminary data.</text>
</comment>
<name>A0A7W3ZAN8_9PSEU</name>
<evidence type="ECO:0000313" key="2">
    <source>
        <dbReference type="Proteomes" id="UP000526734"/>
    </source>
</evidence>
<reference evidence="1 2" key="1">
    <citation type="submission" date="2020-08" db="EMBL/GenBank/DDBJ databases">
        <title>Amycolatopsis sp. nov. DR6-1 isolated from Dendrobium heterocarpum.</title>
        <authorList>
            <person name="Tedsree N."/>
            <person name="Kuncharoen N."/>
            <person name="Likhitwitayawuid K."/>
            <person name="Tanasupawat S."/>
        </authorList>
    </citation>
    <scope>NUCLEOTIDE SEQUENCE [LARGE SCALE GENOMIC DNA]</scope>
    <source>
        <strain evidence="1 2">DR6-1</strain>
    </source>
</reference>
<accession>A0A7W3ZAN8</accession>
<protein>
    <submittedName>
        <fullName evidence="1">Uncharacterized protein</fullName>
    </submittedName>
</protein>
<sequence>MVLTDRMQETYTIGAWAAGGTDDAGCRWSVPETDLRNGTGRKTHITERPFGAGAYRSRSYLAGRSMSLQGWCMPTVEPSWPLLVAARRRFMGLFPEGSQQLLVVDDGVQPRQITVELAEAGRKWSWWPANGGADWQLDLYAADPRWLSTVERSAKATLANVSADGLDWAAGSPGGLDWAAGSPGGLDWGVSGTGTNVLAMQNDGMATEWPLLTFSTPSTLQNPTLVDPATGGVLAYSGSIVAGQTLRIDCSPFSATPVTLDGVDRSGALGSARFISLPPGASRAVQFTGIGAGQVVATWHDADE</sequence>
<dbReference type="AlphaFoldDB" id="A0A7W3ZAN8"/>
<organism evidence="1 2">
    <name type="scientific">Amycolatopsis dendrobii</name>
    <dbReference type="NCBI Taxonomy" id="2760662"/>
    <lineage>
        <taxon>Bacteria</taxon>
        <taxon>Bacillati</taxon>
        <taxon>Actinomycetota</taxon>
        <taxon>Actinomycetes</taxon>
        <taxon>Pseudonocardiales</taxon>
        <taxon>Pseudonocardiaceae</taxon>
        <taxon>Amycolatopsis</taxon>
    </lineage>
</organism>
<dbReference type="EMBL" id="JACGZW010000004">
    <property type="protein sequence ID" value="MBB1154004.1"/>
    <property type="molecule type" value="Genomic_DNA"/>
</dbReference>
<keyword evidence="2" id="KW-1185">Reference proteome</keyword>
<dbReference type="Proteomes" id="UP000526734">
    <property type="component" value="Unassembled WGS sequence"/>
</dbReference>
<proteinExistence type="predicted"/>